<reference evidence="1" key="1">
    <citation type="journal article" date="2020" name="Mol. Plant Microbe Interact.">
        <title>Genome Sequence of the Biocontrol Agent Coniothyrium minitans strain Conio (IMI 134523).</title>
        <authorList>
            <person name="Patel D."/>
            <person name="Shittu T.A."/>
            <person name="Baroncelli R."/>
            <person name="Muthumeenakshi S."/>
            <person name="Osborne T.H."/>
            <person name="Janganan T.K."/>
            <person name="Sreenivasaprasad S."/>
        </authorList>
    </citation>
    <scope>NUCLEOTIDE SEQUENCE</scope>
    <source>
        <strain evidence="1">Conio</strain>
    </source>
</reference>
<name>A0A9P6KPF2_9PLEO</name>
<dbReference type="Proteomes" id="UP000756921">
    <property type="component" value="Unassembled WGS sequence"/>
</dbReference>
<dbReference type="AlphaFoldDB" id="A0A9P6KPF2"/>
<gene>
    <name evidence="1" type="ORF">PMIN01_08049</name>
</gene>
<comment type="caution">
    <text evidence="1">The sequence shown here is derived from an EMBL/GenBank/DDBJ whole genome shotgun (WGS) entry which is preliminary data.</text>
</comment>
<proteinExistence type="predicted"/>
<dbReference type="OrthoDB" id="3804510at2759"/>
<accession>A0A9P6KPF2</accession>
<protein>
    <submittedName>
        <fullName evidence="1">Uncharacterized protein</fullName>
    </submittedName>
</protein>
<organism evidence="1 2">
    <name type="scientific">Paraphaeosphaeria minitans</name>
    <dbReference type="NCBI Taxonomy" id="565426"/>
    <lineage>
        <taxon>Eukaryota</taxon>
        <taxon>Fungi</taxon>
        <taxon>Dikarya</taxon>
        <taxon>Ascomycota</taxon>
        <taxon>Pezizomycotina</taxon>
        <taxon>Dothideomycetes</taxon>
        <taxon>Pleosporomycetidae</taxon>
        <taxon>Pleosporales</taxon>
        <taxon>Massarineae</taxon>
        <taxon>Didymosphaeriaceae</taxon>
        <taxon>Paraphaeosphaeria</taxon>
    </lineage>
</organism>
<evidence type="ECO:0000313" key="1">
    <source>
        <dbReference type="EMBL" id="KAF9733706.1"/>
    </source>
</evidence>
<evidence type="ECO:0000313" key="2">
    <source>
        <dbReference type="Proteomes" id="UP000756921"/>
    </source>
</evidence>
<sequence>MNDIVNNQKIVTDPRLKEELSDILDDMGGYKAILDSIVMIEGLTRKLEDAQVALGFNDVAPGRANQEEIKVYLYQNSNYRS</sequence>
<keyword evidence="2" id="KW-1185">Reference proteome</keyword>
<dbReference type="EMBL" id="WJXW01000008">
    <property type="protein sequence ID" value="KAF9733706.1"/>
    <property type="molecule type" value="Genomic_DNA"/>
</dbReference>